<dbReference type="Gene3D" id="1.10.510.10">
    <property type="entry name" value="Transferase(Phosphotransferase) domain 1"/>
    <property type="match status" value="1"/>
</dbReference>
<dbReference type="GO" id="GO:0004672">
    <property type="term" value="F:protein kinase activity"/>
    <property type="evidence" value="ECO:0007669"/>
    <property type="project" value="InterPro"/>
</dbReference>
<dbReference type="Pfam" id="PF07714">
    <property type="entry name" value="PK_Tyr_Ser-Thr"/>
    <property type="match status" value="1"/>
</dbReference>
<dbReference type="SUPFAM" id="SSF56112">
    <property type="entry name" value="Protein kinase-like (PK-like)"/>
    <property type="match status" value="1"/>
</dbReference>
<dbReference type="PROSITE" id="PS50011">
    <property type="entry name" value="PROTEIN_KINASE_DOM"/>
    <property type="match status" value="1"/>
</dbReference>
<protein>
    <recommendedName>
        <fullName evidence="2">Protein kinase domain-containing protein</fullName>
    </recommendedName>
</protein>
<dbReference type="InterPro" id="IPR001245">
    <property type="entry name" value="Ser-Thr/Tyr_kinase_cat_dom"/>
</dbReference>
<dbReference type="PANTHER" id="PTHR23257:SF958">
    <property type="entry name" value="SERINE_THREONINE-PROTEIN KINASE WNK4"/>
    <property type="match status" value="1"/>
</dbReference>
<evidence type="ECO:0000256" key="1">
    <source>
        <dbReference type="SAM" id="MobiDB-lite"/>
    </source>
</evidence>
<feature type="compositionally biased region" description="Gly residues" evidence="1">
    <location>
        <begin position="39"/>
        <end position="64"/>
    </location>
</feature>
<dbReference type="InterPro" id="IPR000719">
    <property type="entry name" value="Prot_kinase_dom"/>
</dbReference>
<dbReference type="SMART" id="SM00220">
    <property type="entry name" value="S_TKc"/>
    <property type="match status" value="1"/>
</dbReference>
<evidence type="ECO:0000313" key="3">
    <source>
        <dbReference type="EMBL" id="CAE2271623.1"/>
    </source>
</evidence>
<dbReference type="AlphaFoldDB" id="A0A7S4JRU3"/>
<proteinExistence type="predicted"/>
<accession>A0A7S4JRU3</accession>
<reference evidence="3" key="1">
    <citation type="submission" date="2021-01" db="EMBL/GenBank/DDBJ databases">
        <authorList>
            <person name="Corre E."/>
            <person name="Pelletier E."/>
            <person name="Niang G."/>
            <person name="Scheremetjew M."/>
            <person name="Finn R."/>
            <person name="Kale V."/>
            <person name="Holt S."/>
            <person name="Cochrane G."/>
            <person name="Meng A."/>
            <person name="Brown T."/>
            <person name="Cohen L."/>
        </authorList>
    </citation>
    <scope>NUCLEOTIDE SEQUENCE</scope>
    <source>
        <strain evidence="3">Isolate 1302-5</strain>
    </source>
</reference>
<dbReference type="InterPro" id="IPR011009">
    <property type="entry name" value="Kinase-like_dom_sf"/>
</dbReference>
<evidence type="ECO:0000259" key="2">
    <source>
        <dbReference type="PROSITE" id="PS50011"/>
    </source>
</evidence>
<dbReference type="InterPro" id="IPR050167">
    <property type="entry name" value="Ser_Thr_protein_kinase"/>
</dbReference>
<dbReference type="GO" id="GO:0005524">
    <property type="term" value="F:ATP binding"/>
    <property type="evidence" value="ECO:0007669"/>
    <property type="project" value="InterPro"/>
</dbReference>
<dbReference type="EMBL" id="HBKQ01046872">
    <property type="protein sequence ID" value="CAE2271623.1"/>
    <property type="molecule type" value="Transcribed_RNA"/>
</dbReference>
<feature type="region of interest" description="Disordered" evidence="1">
    <location>
        <begin position="140"/>
        <end position="162"/>
    </location>
</feature>
<dbReference type="GO" id="GO:0007165">
    <property type="term" value="P:signal transduction"/>
    <property type="evidence" value="ECO:0007669"/>
    <property type="project" value="TreeGrafter"/>
</dbReference>
<gene>
    <name evidence="3" type="ORF">OAUR00152_LOCUS32357</name>
</gene>
<feature type="region of interest" description="Disordered" evidence="1">
    <location>
        <begin position="1"/>
        <end position="64"/>
    </location>
</feature>
<dbReference type="Gene3D" id="3.30.200.20">
    <property type="entry name" value="Phosphorylase Kinase, domain 1"/>
    <property type="match status" value="1"/>
</dbReference>
<sequence length="504" mass="56182">MAEPVHPLHAVTDGRRAPQHKRKSALLQEVPHPHKGGKGGRGGDQPPSSGGGGGSSGGGGGGGYRYRGLCSPEAALKAARAAAKASRRMELNSRIVNEKKEKGMPKFYPSEVELGAQLGKGGFSNVFEVERFIPAEKGQKRSNFGIKGKDEEDDDSEEARNQRAAREFLTKHAQREDTQEARYAVKFLRKEVMSDGRRYRIGAADLAVEAKFLASVEHPNIIKMRGITADGVRAFATGLEGGYFIVMDRLYDTLETRIGTWKTDSKKFKGLLKGALKDRGGKQRTEMMANRLNVAFDICGALKYLHSKEIIYRDLKPENVGFDIRDDVKIFDFGLAKELQPHTQYEDGTYKLSGNTGSLRYMAPEVARSKPYNLTADVYSFGTMLWEMISLSKPYDGFNRYMHSEMVVHGGVRPSIPASWHEDLRTFISMSWSDDLRDRPAMSGAYAIVRSLIVDLRKGDDTGLEHMRRRSTYVLQKGRSRSELKKLHEQLSAKHLQLSGHSGH</sequence>
<dbReference type="PANTHER" id="PTHR23257">
    <property type="entry name" value="SERINE-THREONINE PROTEIN KINASE"/>
    <property type="match status" value="1"/>
</dbReference>
<feature type="domain" description="Protein kinase" evidence="2">
    <location>
        <begin position="112"/>
        <end position="453"/>
    </location>
</feature>
<dbReference type="GO" id="GO:0005737">
    <property type="term" value="C:cytoplasm"/>
    <property type="evidence" value="ECO:0007669"/>
    <property type="project" value="TreeGrafter"/>
</dbReference>
<name>A0A7S4JRU3_9STRA</name>
<organism evidence="3">
    <name type="scientific">Odontella aurita</name>
    <dbReference type="NCBI Taxonomy" id="265563"/>
    <lineage>
        <taxon>Eukaryota</taxon>
        <taxon>Sar</taxon>
        <taxon>Stramenopiles</taxon>
        <taxon>Ochrophyta</taxon>
        <taxon>Bacillariophyta</taxon>
        <taxon>Mediophyceae</taxon>
        <taxon>Biddulphiophycidae</taxon>
        <taxon>Eupodiscales</taxon>
        <taxon>Odontellaceae</taxon>
        <taxon>Odontella</taxon>
    </lineage>
</organism>